<reference evidence="1 2" key="1">
    <citation type="journal article" date="2019" name="Mol. Biol. Evol.">
        <title>Blast fungal genomes show frequent chromosomal changes, gene gains and losses, and effector gene turnover.</title>
        <authorList>
            <person name="Gomez Luciano L.B."/>
            <person name="Jason Tsai I."/>
            <person name="Chuma I."/>
            <person name="Tosa Y."/>
            <person name="Chen Y.H."/>
            <person name="Li J.Y."/>
            <person name="Li M.Y."/>
            <person name="Jade Lu M.Y."/>
            <person name="Nakayashiki H."/>
            <person name="Li W.H."/>
        </authorList>
    </citation>
    <scope>NUCLEOTIDE SEQUENCE [LARGE SCALE GENOMIC DNA]</scope>
    <source>
        <strain evidence="1">MZ5-1-6</strain>
    </source>
</reference>
<proteinExistence type="predicted"/>
<sequence length="152" mass="17380">MKRHTQEILLRQWHALLALPHQPSAAWHRARLREELAERRAATTRLARLSETADVIFTISRARYDGHATRGLPDALAAVLLYMGAKFSARWTFYRIVAFACGARGERLRGVREVVNPAKASKVDEVAERHGLDCVAFRRWAGRVRVFWPLLP</sequence>
<protein>
    <submittedName>
        <fullName evidence="1">Uncharacterized protein</fullName>
    </submittedName>
</protein>
<dbReference type="Proteomes" id="UP000294847">
    <property type="component" value="Chromosome 1"/>
</dbReference>
<evidence type="ECO:0000313" key="1">
    <source>
        <dbReference type="EMBL" id="QBZ53674.1"/>
    </source>
</evidence>
<dbReference type="AlphaFoldDB" id="A0A4P7N1H9"/>
<organism evidence="1 2">
    <name type="scientific">Pyricularia oryzae</name>
    <name type="common">Rice blast fungus</name>
    <name type="synonym">Magnaporthe oryzae</name>
    <dbReference type="NCBI Taxonomy" id="318829"/>
    <lineage>
        <taxon>Eukaryota</taxon>
        <taxon>Fungi</taxon>
        <taxon>Dikarya</taxon>
        <taxon>Ascomycota</taxon>
        <taxon>Pezizomycotina</taxon>
        <taxon>Sordariomycetes</taxon>
        <taxon>Sordariomycetidae</taxon>
        <taxon>Magnaporthales</taxon>
        <taxon>Pyriculariaceae</taxon>
        <taxon>Pyricularia</taxon>
    </lineage>
</organism>
<dbReference type="EMBL" id="CP034204">
    <property type="protein sequence ID" value="QBZ53674.1"/>
    <property type="molecule type" value="Genomic_DNA"/>
</dbReference>
<name>A0A4P7N1H9_PYROR</name>
<accession>A0A4P7N1H9</accession>
<evidence type="ECO:0000313" key="2">
    <source>
        <dbReference type="Proteomes" id="UP000294847"/>
    </source>
</evidence>
<gene>
    <name evidence="1" type="ORF">PoMZ_09362</name>
</gene>